<evidence type="ECO:0000313" key="1">
    <source>
        <dbReference type="EMBL" id="BCZ23512.1"/>
    </source>
</evidence>
<sequence>MLVEPLRAAHVPRVLTAPLEILERFAPILGFRHAYVLPHGDSSRDHICGVTYWIAYCKVTRMSDAAGPEVDGASQIEESQQ</sequence>
<gene>
    <name evidence="1" type="ORF">MTY59_33670</name>
</gene>
<dbReference type="Proteomes" id="UP000826012">
    <property type="component" value="Chromosome"/>
</dbReference>
<dbReference type="EMBL" id="AP024828">
    <property type="protein sequence ID" value="BCZ23512.1"/>
    <property type="molecule type" value="Genomic_DNA"/>
</dbReference>
<reference evidence="1 2" key="2">
    <citation type="submission" date="2021-07" db="EMBL/GenBank/DDBJ databases">
        <authorList>
            <person name="Matsumoto Y."/>
            <person name="Motooka D."/>
            <person name="Nakamura S."/>
        </authorList>
    </citation>
    <scope>NUCLEOTIDE SEQUENCE [LARGE SCALE GENOMIC DNA]</scope>
    <source>
        <strain evidence="1 2">TY59</strain>
    </source>
</reference>
<evidence type="ECO:0000313" key="2">
    <source>
        <dbReference type="Proteomes" id="UP000826012"/>
    </source>
</evidence>
<protein>
    <submittedName>
        <fullName evidence="1">Uncharacterized protein</fullName>
    </submittedName>
</protein>
<proteinExistence type="predicted"/>
<name>A0ABM7SQC6_9MYCO</name>
<keyword evidence="2" id="KW-1185">Reference proteome</keyword>
<reference evidence="1 2" key="1">
    <citation type="submission" date="2021-07" db="EMBL/GenBank/DDBJ databases">
        <title>Complete genome sequence of nontuberculous Mycobacterium sp. TY59.</title>
        <authorList>
            <person name="Fukushima K."/>
        </authorList>
    </citation>
    <scope>NUCLEOTIDE SEQUENCE [LARGE SCALE GENOMIC DNA]</scope>
    <source>
        <strain evidence="1 2">TY59</strain>
    </source>
</reference>
<organism evidence="1 2">
    <name type="scientific">Mycobacterium senriense</name>
    <dbReference type="NCBI Taxonomy" id="2775496"/>
    <lineage>
        <taxon>Bacteria</taxon>
        <taxon>Bacillati</taxon>
        <taxon>Actinomycetota</taxon>
        <taxon>Actinomycetes</taxon>
        <taxon>Mycobacteriales</taxon>
        <taxon>Mycobacteriaceae</taxon>
        <taxon>Mycobacterium</taxon>
        <taxon>Mycobacterium avium complex (MAC)</taxon>
    </lineage>
</organism>
<accession>A0ABM7SQC6</accession>